<evidence type="ECO:0000256" key="16">
    <source>
        <dbReference type="ARBA" id="ARBA00033763"/>
    </source>
</evidence>
<dbReference type="NCBIfam" id="TIGR02818">
    <property type="entry name" value="adh_III_F_hyde"/>
    <property type="match status" value="1"/>
</dbReference>
<dbReference type="InterPro" id="IPR035979">
    <property type="entry name" value="RBD_domain_sf"/>
</dbReference>
<dbReference type="EMBL" id="JOJR01000009">
    <property type="protein sequence ID" value="RCN51985.1"/>
    <property type="molecule type" value="Genomic_DNA"/>
</dbReference>
<dbReference type="FunFam" id="3.60.21.10:FF:000017">
    <property type="entry name" value="Serine/threonine-protein phosphatase"/>
    <property type="match status" value="1"/>
</dbReference>
<reference evidence="26 27" key="1">
    <citation type="submission" date="2014-10" db="EMBL/GenBank/DDBJ databases">
        <title>Draft genome of the hookworm Ancylostoma caninum.</title>
        <authorList>
            <person name="Mitreva M."/>
        </authorList>
    </citation>
    <scope>NUCLEOTIDE SEQUENCE [LARGE SCALE GENOMIC DNA]</scope>
    <source>
        <strain evidence="26 27">Baltimore</strain>
    </source>
</reference>
<evidence type="ECO:0000256" key="22">
    <source>
        <dbReference type="PROSITE-ProRule" id="PRU00176"/>
    </source>
</evidence>
<dbReference type="Gene3D" id="1.25.40.10">
    <property type="entry name" value="Tetratricopeptide repeat domain"/>
    <property type="match status" value="1"/>
</dbReference>
<dbReference type="InterPro" id="IPR006186">
    <property type="entry name" value="Ser/Thr-sp_prot-phosphatase"/>
</dbReference>
<dbReference type="SUPFAM" id="SSF53335">
    <property type="entry name" value="S-adenosyl-L-methionine-dependent methyltransferases"/>
    <property type="match status" value="1"/>
</dbReference>
<comment type="similarity">
    <text evidence="2">Belongs to the PPP phosphatase family. PP-5 (PP-T) subfamily.</text>
</comment>
<keyword evidence="8 23" id="KW-0949">S-adenosyl-L-methionine</keyword>
<comment type="catalytic activity">
    <reaction evidence="20">
        <text>a secondary alcohol + NAD(+) = a ketone + NADH + H(+)</text>
        <dbReference type="Rhea" id="RHEA:10740"/>
        <dbReference type="ChEBI" id="CHEBI:15378"/>
        <dbReference type="ChEBI" id="CHEBI:17087"/>
        <dbReference type="ChEBI" id="CHEBI:35681"/>
        <dbReference type="ChEBI" id="CHEBI:57540"/>
        <dbReference type="ChEBI" id="CHEBI:57945"/>
        <dbReference type="EC" id="1.1.1.1"/>
    </reaction>
</comment>
<dbReference type="GO" id="GO:0008270">
    <property type="term" value="F:zinc ion binding"/>
    <property type="evidence" value="ECO:0007669"/>
    <property type="project" value="InterPro"/>
</dbReference>
<dbReference type="PANTHER" id="PTHR43880:SF12">
    <property type="entry name" value="ALCOHOL DEHYDROGENASE CLASS-3"/>
    <property type="match status" value="1"/>
</dbReference>
<organism evidence="26 27">
    <name type="scientific">Ancylostoma caninum</name>
    <name type="common">Dog hookworm</name>
    <dbReference type="NCBI Taxonomy" id="29170"/>
    <lineage>
        <taxon>Eukaryota</taxon>
        <taxon>Metazoa</taxon>
        <taxon>Ecdysozoa</taxon>
        <taxon>Nematoda</taxon>
        <taxon>Chromadorea</taxon>
        <taxon>Rhabditida</taxon>
        <taxon>Rhabditina</taxon>
        <taxon>Rhabditomorpha</taxon>
        <taxon>Strongyloidea</taxon>
        <taxon>Ancylostomatidae</taxon>
        <taxon>Ancylostomatinae</taxon>
        <taxon>Ancylostoma</taxon>
    </lineage>
</organism>
<keyword evidence="22" id="KW-0694">RNA-binding</keyword>
<keyword evidence="27" id="KW-1185">Reference proteome</keyword>
<comment type="caution">
    <text evidence="26">The sequence shown here is derived from an EMBL/GenBank/DDBJ whole genome shotgun (WGS) entry which is preliminary data.</text>
</comment>
<evidence type="ECO:0000256" key="24">
    <source>
        <dbReference type="SAM" id="MobiDB-lite"/>
    </source>
</evidence>
<dbReference type="SMART" id="SM00028">
    <property type="entry name" value="TPR"/>
    <property type="match status" value="2"/>
</dbReference>
<dbReference type="Gene3D" id="3.60.21.10">
    <property type="match status" value="1"/>
</dbReference>
<dbReference type="CDD" id="cd02440">
    <property type="entry name" value="AdoMet_MTases"/>
    <property type="match status" value="1"/>
</dbReference>
<feature type="active site" description="Nucleophile" evidence="23">
    <location>
        <position position="597"/>
    </location>
</feature>
<dbReference type="InterPro" id="IPR014183">
    <property type="entry name" value="ADH_3"/>
</dbReference>
<dbReference type="InterPro" id="IPR011032">
    <property type="entry name" value="GroES-like_sf"/>
</dbReference>
<dbReference type="InterPro" id="IPR013154">
    <property type="entry name" value="ADH-like_N"/>
</dbReference>
<feature type="binding site" evidence="23">
    <location>
        <position position="512"/>
    </location>
    <ligand>
        <name>S-adenosyl-L-methionine</name>
        <dbReference type="ChEBI" id="CHEBI:59789"/>
    </ligand>
</feature>
<keyword evidence="13" id="KW-0560">Oxidoreductase</keyword>
<evidence type="ECO:0000256" key="2">
    <source>
        <dbReference type="ARBA" id="ARBA00008786"/>
    </source>
</evidence>
<dbReference type="PROSITE" id="PS50102">
    <property type="entry name" value="RRM"/>
    <property type="match status" value="1"/>
</dbReference>
<dbReference type="Gene3D" id="3.90.180.10">
    <property type="entry name" value="Medium-chain alcohol dehydrogenases, catalytic domain"/>
    <property type="match status" value="1"/>
</dbReference>
<dbReference type="InterPro" id="IPR029063">
    <property type="entry name" value="SAM-dependent_MTases_sf"/>
</dbReference>
<comment type="catalytic activity">
    <reaction evidence="19">
        <text>S-(hydroxymethyl)glutathione + NAD(+) = S-formylglutathione + NADH + H(+)</text>
        <dbReference type="Rhea" id="RHEA:19985"/>
        <dbReference type="ChEBI" id="CHEBI:15378"/>
        <dbReference type="ChEBI" id="CHEBI:57540"/>
        <dbReference type="ChEBI" id="CHEBI:57688"/>
        <dbReference type="ChEBI" id="CHEBI:57945"/>
        <dbReference type="ChEBI" id="CHEBI:58758"/>
        <dbReference type="EC" id="1.1.1.284"/>
    </reaction>
</comment>
<dbReference type="Gene3D" id="3.30.70.330">
    <property type="match status" value="1"/>
</dbReference>
<dbReference type="FunFam" id="3.90.180.10:FF:000001">
    <property type="entry name" value="S-(hydroxymethyl)glutathione dehydrogenase"/>
    <property type="match status" value="1"/>
</dbReference>
<protein>
    <recommendedName>
        <fullName evidence="15">S-(hydroxymethyl)glutathione dehydrogenase</fullName>
        <ecNumber evidence="5">1.1.1.1</ecNumber>
        <ecNumber evidence="4">1.1.1.284</ecNumber>
        <ecNumber evidence="16">2.1.1.35</ecNumber>
    </recommendedName>
</protein>
<evidence type="ECO:0000256" key="18">
    <source>
        <dbReference type="ARBA" id="ARBA00047793"/>
    </source>
</evidence>
<dbReference type="GO" id="GO:0003723">
    <property type="term" value="F:RNA binding"/>
    <property type="evidence" value="ECO:0007669"/>
    <property type="project" value="UniProtKB-UniRule"/>
</dbReference>
<keyword evidence="11" id="KW-0802">TPR repeat</keyword>
<gene>
    <name evidence="26" type="ORF">ANCCAN_01772</name>
</gene>
<keyword evidence="9" id="KW-0479">Metal-binding</keyword>
<dbReference type="Pfam" id="PF08321">
    <property type="entry name" value="PPP5"/>
    <property type="match status" value="1"/>
</dbReference>
<evidence type="ECO:0000313" key="26">
    <source>
        <dbReference type="EMBL" id="RCN51985.1"/>
    </source>
</evidence>
<comment type="caution">
    <text evidence="23">Lacks conserved residue(s) required for the propagation of feature annotation.</text>
</comment>
<dbReference type="SUPFAM" id="SSF50129">
    <property type="entry name" value="GroES-like"/>
    <property type="match status" value="2"/>
</dbReference>
<feature type="binding site" evidence="23">
    <location>
        <position position="411"/>
    </location>
    <ligand>
        <name>S-adenosyl-L-methionine</name>
        <dbReference type="ChEBI" id="CHEBI:59789"/>
    </ligand>
</feature>
<evidence type="ECO:0000256" key="3">
    <source>
        <dbReference type="ARBA" id="ARBA00010902"/>
    </source>
</evidence>
<evidence type="ECO:0000313" key="27">
    <source>
        <dbReference type="Proteomes" id="UP000252519"/>
    </source>
</evidence>
<dbReference type="EC" id="1.1.1.1" evidence="5"/>
<dbReference type="PRINTS" id="PR00114">
    <property type="entry name" value="STPHPHTASE"/>
</dbReference>
<dbReference type="SUPFAM" id="SSF51735">
    <property type="entry name" value="NAD(P)-binding Rossmann-fold domains"/>
    <property type="match status" value="1"/>
</dbReference>
<keyword evidence="12" id="KW-0862">Zinc</keyword>
<dbReference type="GO" id="GO:0006396">
    <property type="term" value="P:RNA processing"/>
    <property type="evidence" value="ECO:0007669"/>
    <property type="project" value="InterPro"/>
</dbReference>
<comment type="catalytic activity">
    <reaction evidence="18">
        <text>S-(hydroxymethyl)glutathione + NADP(+) = S-formylglutathione + NADPH + H(+)</text>
        <dbReference type="Rhea" id="RHEA:19981"/>
        <dbReference type="ChEBI" id="CHEBI:15378"/>
        <dbReference type="ChEBI" id="CHEBI:57688"/>
        <dbReference type="ChEBI" id="CHEBI:57783"/>
        <dbReference type="ChEBI" id="CHEBI:58349"/>
        <dbReference type="ChEBI" id="CHEBI:58758"/>
        <dbReference type="EC" id="1.1.1.284"/>
    </reaction>
</comment>
<evidence type="ECO:0000256" key="21">
    <source>
        <dbReference type="ARBA" id="ARBA00049243"/>
    </source>
</evidence>
<dbReference type="InterPro" id="IPR019734">
    <property type="entry name" value="TPR_rpt"/>
</dbReference>
<dbReference type="PROSITE" id="PS01231">
    <property type="entry name" value="TRMA_2"/>
    <property type="match status" value="1"/>
</dbReference>
<evidence type="ECO:0000256" key="12">
    <source>
        <dbReference type="ARBA" id="ARBA00022833"/>
    </source>
</evidence>
<dbReference type="STRING" id="29170.A0A368H9S1"/>
<keyword evidence="10" id="KW-0677">Repeat</keyword>
<dbReference type="PROSITE" id="PS00059">
    <property type="entry name" value="ADH_ZINC"/>
    <property type="match status" value="1"/>
</dbReference>
<evidence type="ECO:0000256" key="7">
    <source>
        <dbReference type="ARBA" id="ARBA00022679"/>
    </source>
</evidence>
<dbReference type="InterPro" id="IPR002328">
    <property type="entry name" value="ADH_Zn_CS"/>
</dbReference>
<evidence type="ECO:0000259" key="25">
    <source>
        <dbReference type="PROSITE" id="PS50102"/>
    </source>
</evidence>
<evidence type="ECO:0000256" key="14">
    <source>
        <dbReference type="ARBA" id="ARBA00023027"/>
    </source>
</evidence>
<evidence type="ECO:0000256" key="19">
    <source>
        <dbReference type="ARBA" id="ARBA00048110"/>
    </source>
</evidence>
<proteinExistence type="inferred from homology"/>
<dbReference type="PROSITE" id="PS51687">
    <property type="entry name" value="SAM_MT_RNA_M5U"/>
    <property type="match status" value="1"/>
</dbReference>
<dbReference type="PANTHER" id="PTHR43880">
    <property type="entry name" value="ALCOHOL DEHYDROGENASE"/>
    <property type="match status" value="1"/>
</dbReference>
<evidence type="ECO:0000256" key="23">
    <source>
        <dbReference type="PROSITE-ProRule" id="PRU01024"/>
    </source>
</evidence>
<dbReference type="GO" id="GO:0030697">
    <property type="term" value="F:tRNA (uracil(54)-C5)-methyltransferase activity, S-adenosyl methionine-dependent"/>
    <property type="evidence" value="ECO:0007669"/>
    <property type="project" value="UniProtKB-EC"/>
</dbReference>
<dbReference type="GO" id="GO:0005829">
    <property type="term" value="C:cytosol"/>
    <property type="evidence" value="ECO:0007669"/>
    <property type="project" value="TreeGrafter"/>
</dbReference>
<dbReference type="SUPFAM" id="SSF48452">
    <property type="entry name" value="TPR-like"/>
    <property type="match status" value="1"/>
</dbReference>
<dbReference type="GO" id="GO:0051903">
    <property type="term" value="F:S-(hydroxymethyl)glutathione dehydrogenase [NAD(P)+] activity"/>
    <property type="evidence" value="ECO:0007669"/>
    <property type="project" value="UniProtKB-EC"/>
</dbReference>
<dbReference type="EC" id="2.1.1.35" evidence="16"/>
<dbReference type="InterPro" id="IPR029052">
    <property type="entry name" value="Metallo-depent_PP-like"/>
</dbReference>
<dbReference type="OrthoDB" id="445564at2759"/>
<dbReference type="InterPro" id="IPR000504">
    <property type="entry name" value="RRM_dom"/>
</dbReference>
<dbReference type="GO" id="GO:0004022">
    <property type="term" value="F:alcohol dehydrogenase (NAD+) activity"/>
    <property type="evidence" value="ECO:0007669"/>
    <property type="project" value="UniProtKB-EC"/>
</dbReference>
<dbReference type="Pfam" id="PF13847">
    <property type="entry name" value="Methyltransf_31"/>
    <property type="match status" value="1"/>
</dbReference>
<evidence type="ECO:0000256" key="20">
    <source>
        <dbReference type="ARBA" id="ARBA00049164"/>
    </source>
</evidence>
<dbReference type="Gene3D" id="3.40.50.720">
    <property type="entry name" value="NAD(P)-binding Rossmann-like Domain"/>
    <property type="match status" value="1"/>
</dbReference>
<keyword evidence="7 23" id="KW-0808">Transferase</keyword>
<dbReference type="InterPro" id="IPR013149">
    <property type="entry name" value="ADH-like_C"/>
</dbReference>
<dbReference type="Pfam" id="PF08240">
    <property type="entry name" value="ADH_N"/>
    <property type="match status" value="1"/>
</dbReference>
<dbReference type="Gene3D" id="3.40.50.150">
    <property type="entry name" value="Vaccinia Virus protein VP39"/>
    <property type="match status" value="1"/>
</dbReference>
<dbReference type="SUPFAM" id="SSF54928">
    <property type="entry name" value="RNA-binding domain, RBD"/>
    <property type="match status" value="1"/>
</dbReference>
<dbReference type="FunFam" id="3.40.50.720:FF:000003">
    <property type="entry name" value="S-(hydroxymethyl)glutathione dehydrogenase"/>
    <property type="match status" value="1"/>
</dbReference>
<dbReference type="InterPro" id="IPR030391">
    <property type="entry name" value="MeTrfase_TrmA_CS"/>
</dbReference>
<dbReference type="CDD" id="cd08300">
    <property type="entry name" value="alcohol_DH_class_III"/>
    <property type="match status" value="1"/>
</dbReference>
<feature type="binding site" evidence="23">
    <location>
        <position position="569"/>
    </location>
    <ligand>
        <name>S-adenosyl-L-methionine</name>
        <dbReference type="ChEBI" id="CHEBI:59789"/>
    </ligand>
</feature>
<evidence type="ECO:0000256" key="10">
    <source>
        <dbReference type="ARBA" id="ARBA00022737"/>
    </source>
</evidence>
<evidence type="ECO:0000256" key="8">
    <source>
        <dbReference type="ARBA" id="ARBA00022691"/>
    </source>
</evidence>
<feature type="compositionally biased region" description="Polar residues" evidence="24">
    <location>
        <begin position="70"/>
        <end position="82"/>
    </location>
</feature>
<dbReference type="Pfam" id="PF00107">
    <property type="entry name" value="ADH_zinc_N"/>
    <property type="match status" value="1"/>
</dbReference>
<comment type="catalytic activity">
    <reaction evidence="21">
        <text>a primary alcohol + NAD(+) = an aldehyde + NADH + H(+)</text>
        <dbReference type="Rhea" id="RHEA:10736"/>
        <dbReference type="ChEBI" id="CHEBI:15378"/>
        <dbReference type="ChEBI" id="CHEBI:15734"/>
        <dbReference type="ChEBI" id="CHEBI:17478"/>
        <dbReference type="ChEBI" id="CHEBI:57540"/>
        <dbReference type="ChEBI" id="CHEBI:57945"/>
        <dbReference type="EC" id="1.1.1.1"/>
    </reaction>
</comment>
<feature type="domain" description="RRM" evidence="25">
    <location>
        <begin position="90"/>
        <end position="163"/>
    </location>
</feature>
<dbReference type="Proteomes" id="UP000252519">
    <property type="component" value="Unassembled WGS sequence"/>
</dbReference>
<dbReference type="SMART" id="SM00156">
    <property type="entry name" value="PP2Ac"/>
    <property type="match status" value="1"/>
</dbReference>
<dbReference type="EC" id="1.1.1.284" evidence="4"/>
<evidence type="ECO:0000256" key="15">
    <source>
        <dbReference type="ARBA" id="ARBA00032767"/>
    </source>
</evidence>
<sequence length="1517" mass="168841">LRGPSCIGCARRPLKVPEYVHPFELLRPSHFPAWFLSGQFHFFTSKKSYFQVMAGLEEQTKENIVDENDSNQNNTSDESAPSNEDGLDLDRIHISPVPKFFGFKQFKKLLEKHLSGIDIRKVRQMKFDAYVSFKSPEDAQLAISKLNGLEVKKTVLRVQLAQTEKKSFAPSTQHIRPKTAKESVTKLADVPYSEQLQQKANESFKICERLLTELKKANVDDSDKLKTAQLVKKVLPSPKIRAYRNKCEFTIGLTREGKVCVGFVGGRFSQNEHHVIPVDDVDNITQSMKRIVKAVAEFVESSGLPPFDEFARVGVWKMLTVREFGGDVMLILTVNPLEDKEKEESLKKDFCSRFLDPSTFSERGFRVTSLFWHSIANCSDQVEYQHIGGAPYIYENLLDCRFRVSPSAFFQTNSQAASVLYTTIGEACGLSSSVAVTTAEAKDDLDEVSCKRSKLCEESDIKGDENEKNESQTAASEGSTILLDICCGTGTIGQCVLQEFRRRNKVCCIGVDIVESAIVDARENAKANGMGENMCRYIAGKAEDVFPSLRFHIPPGFDLLESNVVGVLDPPRCGVHEKVILGCRMTDTMRRLIFVSCNPAAAMKNIVDLCRPTSKKYSGRPFKLASIQPIDMFPQTPHIEWVTMSGTQGKVIICKAAVAWKAKDPLSIETVEVAPPQAHEVRVKILYTAVCHTDVYTLDGHDPEGLFPVILGHEGAGVVESVGEGVTDFKPGDHVIPLYVPQCKECEYCKNPKTNLCQKIRVPQGNGVMPNGTSRFTCQGKQLFHFMGCSTFAEYTVVADISLCKINPDAPLDKVCLLGCGISTGYGAVVNTCKVEPGSTVAVWGLGAVGLAVIMGAKAVGAKRIVAIDLLESKYEAARQFGATDCVNPKSVPEGTSFQAWLVEKFDGGFDYTFECIGNVNTMRQALEAAHKGWGVSCIIGVAAAGQEISTRPFQLVTGRTWKGSAFGGWKSVDSVPKLVDDYMAKKIKIDEFITHHFKFADINSALSVLHKGESLRSVISFMAASVEDVVASVLEAIHSQNLDGDEAKASRIKEEANQFFKDQAYDVAIELYTMAIEHHPTAVLYGNRSMAYLKKELYGSALEDANNAIAIDPSYMKGYYRRATANMALARFKKALADYAAVVRTHPNDADARRKHDECQKIVRRIAFEKAISVDHDKKSISESIDLSTMIVEESYDGPHLDDVITVEFVNEMIATFKKQGKLHKKYAFKILLDIYAYFKEQPTLVEIDVPPKQRFTICGDIHGQFYDLCNIFDINGLPSETNPYLFNGDFVDRGSFSVETIFTMFSYKLLYPNHFFLSRGNHESDVMNKMYGFEGEVKKKFTNQMAEFFTEIFCQLPLCHLINRKIFVCHGGLFKEDGVTLDDIRKTDRVRQPPDEGIMCDLLWSDPQDLRGRSPSKRGVGCQFGPDITDAWLAKNGVQYVVRSHEVKPEGYEVHHNGKCITVFSAPNYCDQMGNKGAFITITGDNLSPKFTSFEAVPHPMVPPMVYANSLFGFS</sequence>
<name>A0A368H9S1_ANCCA</name>
<dbReference type="SUPFAM" id="SSF56300">
    <property type="entry name" value="Metallo-dependent phosphatases"/>
    <property type="match status" value="1"/>
</dbReference>
<evidence type="ECO:0000256" key="13">
    <source>
        <dbReference type="ARBA" id="ARBA00023002"/>
    </source>
</evidence>
<comment type="similarity">
    <text evidence="3">Belongs to the zinc-containing alcohol dehydrogenase family. Class-III subfamily.</text>
</comment>
<dbReference type="GO" id="GO:0032259">
    <property type="term" value="P:methylation"/>
    <property type="evidence" value="ECO:0007669"/>
    <property type="project" value="UniProtKB-KW"/>
</dbReference>
<accession>A0A368H9S1</accession>
<dbReference type="InterPro" id="IPR010280">
    <property type="entry name" value="U5_MeTrfase_fam"/>
</dbReference>
<evidence type="ECO:0000256" key="17">
    <source>
        <dbReference type="ARBA" id="ARBA00047278"/>
    </source>
</evidence>
<comment type="catalytic activity">
    <reaction evidence="17">
        <text>uridine(54) in tRNA + S-adenosyl-L-methionine = 5-methyluridine(54) in tRNA + S-adenosyl-L-homocysteine + H(+)</text>
        <dbReference type="Rhea" id="RHEA:42712"/>
        <dbReference type="Rhea" id="RHEA-COMP:10167"/>
        <dbReference type="Rhea" id="RHEA-COMP:10193"/>
        <dbReference type="ChEBI" id="CHEBI:15378"/>
        <dbReference type="ChEBI" id="CHEBI:57856"/>
        <dbReference type="ChEBI" id="CHEBI:59789"/>
        <dbReference type="ChEBI" id="CHEBI:65315"/>
        <dbReference type="ChEBI" id="CHEBI:74447"/>
        <dbReference type="EC" id="2.1.1.35"/>
    </reaction>
    <physiologicalReaction direction="left-to-right" evidence="17">
        <dbReference type="Rhea" id="RHEA:42713"/>
    </physiologicalReaction>
</comment>
<feature type="region of interest" description="Disordered" evidence="24">
    <location>
        <begin position="62"/>
        <end position="88"/>
    </location>
</feature>
<dbReference type="InterPro" id="IPR004843">
    <property type="entry name" value="Calcineurin-like_PHP"/>
</dbReference>
<dbReference type="CDD" id="cd07417">
    <property type="entry name" value="MPP_PP5_C"/>
    <property type="match status" value="1"/>
</dbReference>
<evidence type="ECO:0000256" key="9">
    <source>
        <dbReference type="ARBA" id="ARBA00022723"/>
    </source>
</evidence>
<comment type="similarity">
    <text evidence="23">Belongs to the class I-like SAM-binding methyltransferase superfamily. RNA M5U methyltransferase family.</text>
</comment>
<dbReference type="SMART" id="SM00360">
    <property type="entry name" value="RRM"/>
    <property type="match status" value="1"/>
</dbReference>
<feature type="non-terminal residue" evidence="26">
    <location>
        <position position="1"/>
    </location>
</feature>
<evidence type="ECO:0000256" key="11">
    <source>
        <dbReference type="ARBA" id="ARBA00022803"/>
    </source>
</evidence>
<dbReference type="Pfam" id="PF00149">
    <property type="entry name" value="Metallophos"/>
    <property type="match status" value="1"/>
</dbReference>
<keyword evidence="14" id="KW-0520">NAD</keyword>
<evidence type="ECO:0000256" key="6">
    <source>
        <dbReference type="ARBA" id="ARBA00022603"/>
    </source>
</evidence>
<dbReference type="InterPro" id="IPR011990">
    <property type="entry name" value="TPR-like_helical_dom_sf"/>
</dbReference>
<dbReference type="InterPro" id="IPR013235">
    <property type="entry name" value="PPP_dom"/>
</dbReference>
<evidence type="ECO:0000256" key="5">
    <source>
        <dbReference type="ARBA" id="ARBA00013190"/>
    </source>
</evidence>
<keyword evidence="6 23" id="KW-0489">Methyltransferase</keyword>
<evidence type="ECO:0000256" key="4">
    <source>
        <dbReference type="ARBA" id="ARBA00012309"/>
    </source>
</evidence>
<dbReference type="Gene3D" id="2.40.50.1070">
    <property type="match status" value="1"/>
</dbReference>
<dbReference type="InterPro" id="IPR041753">
    <property type="entry name" value="PP5_C"/>
</dbReference>
<evidence type="ECO:0000256" key="1">
    <source>
        <dbReference type="ARBA" id="ARBA00001947"/>
    </source>
</evidence>
<dbReference type="GO" id="GO:0016791">
    <property type="term" value="F:phosphatase activity"/>
    <property type="evidence" value="ECO:0007669"/>
    <property type="project" value="UniProtKB-ARBA"/>
</dbReference>
<comment type="cofactor">
    <cofactor evidence="1">
        <name>Zn(2+)</name>
        <dbReference type="ChEBI" id="CHEBI:29105"/>
    </cofactor>
</comment>
<dbReference type="InterPro" id="IPR025714">
    <property type="entry name" value="Methyltranfer_dom"/>
</dbReference>
<dbReference type="InterPro" id="IPR012677">
    <property type="entry name" value="Nucleotide-bd_a/b_plait_sf"/>
</dbReference>
<dbReference type="InterPro" id="IPR036291">
    <property type="entry name" value="NAD(P)-bd_dom_sf"/>
</dbReference>
<dbReference type="GO" id="GO:0046294">
    <property type="term" value="P:formaldehyde catabolic process"/>
    <property type="evidence" value="ECO:0007669"/>
    <property type="project" value="InterPro"/>
</dbReference>